<evidence type="ECO:0000256" key="1">
    <source>
        <dbReference type="ARBA" id="ARBA00008429"/>
    </source>
</evidence>
<keyword evidence="8 14" id="KW-0862">Zinc</keyword>
<dbReference type="PROSITE" id="PS50860">
    <property type="entry name" value="AA_TRNA_LIGASE_II_ALA"/>
    <property type="match status" value="1"/>
</dbReference>
<dbReference type="InterPro" id="IPR018165">
    <property type="entry name" value="Ala-tRNA-synth_IIc_core"/>
</dbReference>
<dbReference type="InterPro" id="IPR023033">
    <property type="entry name" value="Ala_tRNA_ligase_euk/bac"/>
</dbReference>
<dbReference type="InterPro" id="IPR018162">
    <property type="entry name" value="Ala-tRNA-ligase_IIc_anticod-bd"/>
</dbReference>
<dbReference type="GO" id="GO:0004813">
    <property type="term" value="F:alanine-tRNA ligase activity"/>
    <property type="evidence" value="ECO:0007669"/>
    <property type="project" value="UniProtKB-UniRule"/>
</dbReference>
<evidence type="ECO:0000256" key="5">
    <source>
        <dbReference type="ARBA" id="ARBA00022598"/>
    </source>
</evidence>
<dbReference type="SUPFAM" id="SSF55681">
    <property type="entry name" value="Class II aaRS and biotin synthetases"/>
    <property type="match status" value="1"/>
</dbReference>
<feature type="domain" description="Alanyl-transfer RNA synthetases family profile" evidence="16">
    <location>
        <begin position="36"/>
        <end position="783"/>
    </location>
</feature>
<evidence type="ECO:0000256" key="4">
    <source>
        <dbReference type="ARBA" id="ARBA00022555"/>
    </source>
</evidence>
<evidence type="ECO:0000256" key="8">
    <source>
        <dbReference type="ARBA" id="ARBA00022833"/>
    </source>
</evidence>
<gene>
    <name evidence="17" type="ORF">V1264_009937</name>
</gene>
<dbReference type="NCBIfam" id="TIGR00344">
    <property type="entry name" value="alaS"/>
    <property type="match status" value="1"/>
</dbReference>
<dbReference type="InterPro" id="IPR018164">
    <property type="entry name" value="Ala-tRNA-synth_IIc_N"/>
</dbReference>
<dbReference type="FunFam" id="3.30.980.10:FF:000004">
    <property type="entry name" value="Alanine--tRNA ligase, cytoplasmic"/>
    <property type="match status" value="1"/>
</dbReference>
<sequence>MGIIVMLRLNLRMRLCLAPKLHTQLQCCRTATCRAWSSAEVRSAFLRHFQDQDHLFVPSSSVIPNKVQGTYFTNAGMNQFKPLFLGTVDPRSEMASYKRVVNSQKCIRVGGKHNDLEEVGQDLTHHTFFEMLGNWSFGDYFKEQACKMAFELLTSVYGLPAERLYFTYFGGNTALNLQPDDECREIWRSLGIPAERVLPFGMRDNFWDMGDTGPCGPCTEIHYDHAGVRDGAGLVNADHPEVVEIWNLVFMQYQRQENGTLSKLPQHHVDTGMGLERILAVLNGSRSNYDTDLFQPLFAAIQKASGARAYGGKVGQEDTTGTDTAYRVLADHARMYTVAIADGLMPSRNGLGHKLRQLIYRCVRYSHNTFKADPHLLCDLVDCVSASLGEAFPEISKRKDVIKSAVAMTVEGYLQLQKEARQAFVKMLKQCDSKHLSGEVMWQLSEGKYGCSVPVDLMLDLAEEHGVSLDLQEFEQRLQHVKEQQSHVPLIEEGVISQRCYESLQKQGVTATDDSFKYQYSSSESGYDFSECQDLACRVVGLIKGQEVTAAAREGSKVAVILDRTCFYAEGGGQVADRGRLVCQGGQFAVEDVQEYNGYVIHLGTLVSGSLVPGDIIHPVVSQEERVACMRNHTATHLLQAALRQHLGASVMQQGSNVRSDRLSFDFLCLEKLTKETVKEIESSVRQFVRQGHEVCRRQMSLQEALNSKEIVTVPNEEYPPEVTLVQIGDLEDAVSGELCGGTHVLNTGDIEDFCITRVSSVSQGVRRVFGVTGHTAAGAHENGTWLMELCQEFSDLVASQSCSAAELTEKSQRIKQMLDTELLPHYVRDHGSSVVETLAQYVAATANRERQAQMRRTVEDLLRCSSHAPFVVHSTKFDGKQMIKALSSLEAGKPVALVSCEKKSAVVVMVLPKEQPADKIQTMLTEAIGGSHQLKVKSTVNDYGTKLVQVTVKGTDLSDWLEHKVTDVMTSLSR</sequence>
<dbReference type="Gene3D" id="3.30.980.10">
    <property type="entry name" value="Threonyl-trna Synthetase, Chain A, domain 2"/>
    <property type="match status" value="1"/>
</dbReference>
<dbReference type="InterPro" id="IPR050058">
    <property type="entry name" value="Ala-tRNA_ligase"/>
</dbReference>
<comment type="similarity">
    <text evidence="1">Belongs to the class-II aminoacyl-tRNA synthetase family. Alax-L subfamily.</text>
</comment>
<dbReference type="Pfam" id="PF07973">
    <property type="entry name" value="tRNA_SAD"/>
    <property type="match status" value="1"/>
</dbReference>
<dbReference type="HAMAP" id="MF_00036_B">
    <property type="entry name" value="Ala_tRNA_synth_B"/>
    <property type="match status" value="1"/>
</dbReference>
<evidence type="ECO:0000259" key="16">
    <source>
        <dbReference type="PROSITE" id="PS50860"/>
    </source>
</evidence>
<dbReference type="Gene3D" id="2.40.30.130">
    <property type="match status" value="1"/>
</dbReference>
<dbReference type="SUPFAM" id="SSF50447">
    <property type="entry name" value="Translation proteins"/>
    <property type="match status" value="1"/>
</dbReference>
<feature type="binding site" evidence="14">
    <location>
        <position position="740"/>
    </location>
    <ligand>
        <name>Zn(2+)</name>
        <dbReference type="ChEBI" id="CHEBI:29105"/>
    </ligand>
</feature>
<feature type="chain" id="PRO_5042905727" description="Alanine--tRNA ligase" evidence="15">
    <location>
        <begin position="19"/>
        <end position="975"/>
    </location>
</feature>
<feature type="binding site" evidence="14">
    <location>
        <position position="633"/>
    </location>
    <ligand>
        <name>Zn(2+)</name>
        <dbReference type="ChEBI" id="CHEBI:29105"/>
    </ligand>
</feature>
<comment type="catalytic activity">
    <reaction evidence="13 14">
        <text>tRNA(Ala) + L-alanine + ATP = L-alanyl-tRNA(Ala) + AMP + diphosphate</text>
        <dbReference type="Rhea" id="RHEA:12540"/>
        <dbReference type="Rhea" id="RHEA-COMP:9657"/>
        <dbReference type="Rhea" id="RHEA-COMP:9923"/>
        <dbReference type="ChEBI" id="CHEBI:30616"/>
        <dbReference type="ChEBI" id="CHEBI:33019"/>
        <dbReference type="ChEBI" id="CHEBI:57972"/>
        <dbReference type="ChEBI" id="CHEBI:78442"/>
        <dbReference type="ChEBI" id="CHEBI:78497"/>
        <dbReference type="ChEBI" id="CHEBI:456215"/>
        <dbReference type="EC" id="6.1.1.7"/>
    </reaction>
</comment>
<dbReference type="InterPro" id="IPR002318">
    <property type="entry name" value="Ala-tRNA-lgiase_IIc"/>
</dbReference>
<keyword evidence="4 14" id="KW-0820">tRNA-binding</keyword>
<keyword evidence="18" id="KW-1185">Reference proteome</keyword>
<keyword evidence="15" id="KW-0732">Signal</keyword>
<dbReference type="GO" id="GO:0005524">
    <property type="term" value="F:ATP binding"/>
    <property type="evidence" value="ECO:0007669"/>
    <property type="project" value="UniProtKB-UniRule"/>
</dbReference>
<organism evidence="17 18">
    <name type="scientific">Littorina saxatilis</name>
    <dbReference type="NCBI Taxonomy" id="31220"/>
    <lineage>
        <taxon>Eukaryota</taxon>
        <taxon>Metazoa</taxon>
        <taxon>Spiralia</taxon>
        <taxon>Lophotrochozoa</taxon>
        <taxon>Mollusca</taxon>
        <taxon>Gastropoda</taxon>
        <taxon>Caenogastropoda</taxon>
        <taxon>Littorinimorpha</taxon>
        <taxon>Littorinoidea</taxon>
        <taxon>Littorinidae</taxon>
        <taxon>Littorina</taxon>
    </lineage>
</organism>
<keyword evidence="7 14" id="KW-0547">Nucleotide-binding</keyword>
<evidence type="ECO:0000256" key="11">
    <source>
        <dbReference type="ARBA" id="ARBA00022917"/>
    </source>
</evidence>
<keyword evidence="6 14" id="KW-0479">Metal-binding</keyword>
<keyword evidence="12 14" id="KW-0030">Aminoacyl-tRNA synthetase</keyword>
<dbReference type="PANTHER" id="PTHR11777">
    <property type="entry name" value="ALANYL-TRNA SYNTHETASE"/>
    <property type="match status" value="1"/>
</dbReference>
<dbReference type="Proteomes" id="UP001374579">
    <property type="component" value="Unassembled WGS sequence"/>
</dbReference>
<dbReference type="CDD" id="cd00673">
    <property type="entry name" value="AlaRS_core"/>
    <property type="match status" value="1"/>
</dbReference>
<dbReference type="InterPro" id="IPR012947">
    <property type="entry name" value="tRNA_SAD"/>
</dbReference>
<keyword evidence="10 14" id="KW-0694">RNA-binding</keyword>
<dbReference type="EC" id="6.1.1.7" evidence="2"/>
<keyword evidence="5 14" id="KW-0436">Ligase</keyword>
<protein>
    <recommendedName>
        <fullName evidence="3">Alanine--tRNA ligase</fullName>
        <ecNumber evidence="2">6.1.1.7</ecNumber>
    </recommendedName>
</protein>
<dbReference type="AlphaFoldDB" id="A0AAN9G089"/>
<evidence type="ECO:0000313" key="17">
    <source>
        <dbReference type="EMBL" id="KAK7090092.1"/>
    </source>
</evidence>
<evidence type="ECO:0000256" key="10">
    <source>
        <dbReference type="ARBA" id="ARBA00022884"/>
    </source>
</evidence>
<proteinExistence type="inferred from homology"/>
<evidence type="ECO:0000256" key="2">
    <source>
        <dbReference type="ARBA" id="ARBA00013168"/>
    </source>
</evidence>
<dbReference type="Pfam" id="PF01411">
    <property type="entry name" value="tRNA-synt_2c"/>
    <property type="match status" value="1"/>
</dbReference>
<evidence type="ECO:0000256" key="14">
    <source>
        <dbReference type="HAMAP-Rule" id="MF_03133"/>
    </source>
</evidence>
<dbReference type="EMBL" id="JBAMIC010000024">
    <property type="protein sequence ID" value="KAK7090092.1"/>
    <property type="molecule type" value="Genomic_DNA"/>
</dbReference>
<dbReference type="FunFam" id="3.30.930.10:FF:000011">
    <property type="entry name" value="Alanine--tRNA ligase, cytoplasmic"/>
    <property type="match status" value="1"/>
</dbReference>
<dbReference type="GO" id="GO:0002161">
    <property type="term" value="F:aminoacyl-tRNA deacylase activity"/>
    <property type="evidence" value="ECO:0007669"/>
    <property type="project" value="TreeGrafter"/>
</dbReference>
<dbReference type="Gene3D" id="3.30.930.10">
    <property type="entry name" value="Bira Bifunctional Protein, Domain 2"/>
    <property type="match status" value="1"/>
</dbReference>
<dbReference type="SMART" id="SM00863">
    <property type="entry name" value="tRNA_SAD"/>
    <property type="match status" value="1"/>
</dbReference>
<evidence type="ECO:0000313" key="18">
    <source>
        <dbReference type="Proteomes" id="UP001374579"/>
    </source>
</evidence>
<name>A0AAN9G089_9CAEN</name>
<dbReference type="PANTHER" id="PTHR11777:SF8">
    <property type="entry name" value="ALANINE--TRNA LIGASE, MITOCHONDRIAL"/>
    <property type="match status" value="1"/>
</dbReference>
<feature type="binding site" evidence="14">
    <location>
        <position position="744"/>
    </location>
    <ligand>
        <name>Zn(2+)</name>
        <dbReference type="ChEBI" id="CHEBI:29105"/>
    </ligand>
</feature>
<evidence type="ECO:0000256" key="12">
    <source>
        <dbReference type="ARBA" id="ARBA00023146"/>
    </source>
</evidence>
<evidence type="ECO:0000256" key="7">
    <source>
        <dbReference type="ARBA" id="ARBA00022741"/>
    </source>
</evidence>
<keyword evidence="9 14" id="KW-0067">ATP-binding</keyword>
<dbReference type="InterPro" id="IPR018163">
    <property type="entry name" value="Thr/Ala-tRNA-synth_IIc_edit"/>
</dbReference>
<comment type="function">
    <text evidence="14">Catalyzes the attachment of alanine to tRNA(Ala) in a two-step reaction: alanine is first activated by ATP to form Ala-AMP and then transferred to the acceptor end of tRNA(Ala). Also edits incorrectly charged tRNA(Ala) via its editing domain.</text>
</comment>
<dbReference type="GO" id="GO:0005739">
    <property type="term" value="C:mitochondrion"/>
    <property type="evidence" value="ECO:0007669"/>
    <property type="project" value="TreeGrafter"/>
</dbReference>
<dbReference type="GO" id="GO:0008270">
    <property type="term" value="F:zinc ion binding"/>
    <property type="evidence" value="ECO:0007669"/>
    <property type="project" value="UniProtKB-UniRule"/>
</dbReference>
<dbReference type="PRINTS" id="PR00980">
    <property type="entry name" value="TRNASYNTHALA"/>
</dbReference>
<dbReference type="SUPFAM" id="SSF55186">
    <property type="entry name" value="ThrRS/AlaRS common domain"/>
    <property type="match status" value="1"/>
</dbReference>
<comment type="caution">
    <text evidence="17">The sequence shown here is derived from an EMBL/GenBank/DDBJ whole genome shotgun (WGS) entry which is preliminary data.</text>
</comment>
<evidence type="ECO:0000256" key="13">
    <source>
        <dbReference type="ARBA" id="ARBA00048300"/>
    </source>
</evidence>
<dbReference type="InterPro" id="IPR045864">
    <property type="entry name" value="aa-tRNA-synth_II/BPL/LPL"/>
</dbReference>
<accession>A0AAN9G089</accession>
<evidence type="ECO:0000256" key="3">
    <source>
        <dbReference type="ARBA" id="ARBA00017959"/>
    </source>
</evidence>
<evidence type="ECO:0000256" key="9">
    <source>
        <dbReference type="ARBA" id="ARBA00022840"/>
    </source>
</evidence>
<comment type="domain">
    <text evidence="14">Consists of three domains; the N-terminal catalytic domain, the editing domain and the C-terminal C-Ala domain. The editing domain removes incorrectly charged amino acids, while the C-Ala domain, along with tRNA(Ala), serves as a bridge to cooperatively bring together the editing and aminoacylation centers thus stimulating deacylation of misacylated tRNAs.</text>
</comment>
<dbReference type="GO" id="GO:0006419">
    <property type="term" value="P:alanyl-tRNA aminoacylation"/>
    <property type="evidence" value="ECO:0007669"/>
    <property type="project" value="InterPro"/>
</dbReference>
<dbReference type="GO" id="GO:0000049">
    <property type="term" value="F:tRNA binding"/>
    <property type="evidence" value="ECO:0007669"/>
    <property type="project" value="UniProtKB-KW"/>
</dbReference>
<comment type="cofactor">
    <cofactor evidence="14">
        <name>Zn(2+)</name>
        <dbReference type="ChEBI" id="CHEBI:29105"/>
    </cofactor>
    <text evidence="14">Binds 1 zinc ion per subunit.</text>
</comment>
<evidence type="ECO:0000256" key="6">
    <source>
        <dbReference type="ARBA" id="ARBA00022723"/>
    </source>
</evidence>
<feature type="binding site" evidence="14">
    <location>
        <position position="637"/>
    </location>
    <ligand>
        <name>Zn(2+)</name>
        <dbReference type="ChEBI" id="CHEBI:29105"/>
    </ligand>
</feature>
<evidence type="ECO:0000256" key="15">
    <source>
        <dbReference type="SAM" id="SignalP"/>
    </source>
</evidence>
<keyword evidence="11 14" id="KW-0648">Protein biosynthesis</keyword>
<reference evidence="17 18" key="1">
    <citation type="submission" date="2024-02" db="EMBL/GenBank/DDBJ databases">
        <title>Chromosome-scale genome assembly of the rough periwinkle Littorina saxatilis.</title>
        <authorList>
            <person name="De Jode A."/>
            <person name="Faria R."/>
            <person name="Formenti G."/>
            <person name="Sims Y."/>
            <person name="Smith T.P."/>
            <person name="Tracey A."/>
            <person name="Wood J.M.D."/>
            <person name="Zagrodzka Z.B."/>
            <person name="Johannesson K."/>
            <person name="Butlin R.K."/>
            <person name="Leder E.H."/>
        </authorList>
    </citation>
    <scope>NUCLEOTIDE SEQUENCE [LARGE SCALE GENOMIC DNA]</scope>
    <source>
        <strain evidence="17">Snail1</strain>
        <tissue evidence="17">Muscle</tissue>
    </source>
</reference>
<dbReference type="SUPFAM" id="SSF101353">
    <property type="entry name" value="Putative anticodon-binding domain of alanyl-tRNA synthetase (AlaRS)"/>
    <property type="match status" value="1"/>
</dbReference>
<comment type="subunit">
    <text evidence="14">Monomer.</text>
</comment>
<dbReference type="InterPro" id="IPR009000">
    <property type="entry name" value="Transl_B-barrel_sf"/>
</dbReference>
<feature type="signal peptide" evidence="15">
    <location>
        <begin position="1"/>
        <end position="18"/>
    </location>
</feature>